<keyword evidence="5 14" id="KW-0812">Transmembrane</keyword>
<evidence type="ECO:0000256" key="9">
    <source>
        <dbReference type="ARBA" id="ARBA00023157"/>
    </source>
</evidence>
<dbReference type="PRINTS" id="PR00429">
    <property type="entry name" value="THROMBOXANER"/>
</dbReference>
<keyword evidence="3" id="KW-1003">Cell membrane</keyword>
<name>A0A8C3ANV8_CYCLU</name>
<feature type="transmembrane region" description="Helical" evidence="16">
    <location>
        <begin position="288"/>
        <end position="311"/>
    </location>
</feature>
<evidence type="ECO:0000256" key="8">
    <source>
        <dbReference type="ARBA" id="ARBA00023136"/>
    </source>
</evidence>
<keyword evidence="12 14" id="KW-0807">Transducer</keyword>
<feature type="compositionally biased region" description="Polar residues" evidence="15">
    <location>
        <begin position="20"/>
        <end position="31"/>
    </location>
</feature>
<evidence type="ECO:0000256" key="2">
    <source>
        <dbReference type="ARBA" id="ARBA00017628"/>
    </source>
</evidence>
<dbReference type="SUPFAM" id="SSF81321">
    <property type="entry name" value="Family A G protein-coupled receptor-like"/>
    <property type="match status" value="1"/>
</dbReference>
<feature type="transmembrane region" description="Helical" evidence="16">
    <location>
        <begin position="49"/>
        <end position="71"/>
    </location>
</feature>
<evidence type="ECO:0000256" key="5">
    <source>
        <dbReference type="ARBA" id="ARBA00022692"/>
    </source>
</evidence>
<dbReference type="PROSITE" id="PS00237">
    <property type="entry name" value="G_PROTEIN_RECEP_F1_1"/>
    <property type="match status" value="1"/>
</dbReference>
<dbReference type="Ensembl" id="ENSCLMT00005046166.1">
    <property type="protein sequence ID" value="ENSCLMP00005044597.1"/>
    <property type="gene ID" value="ENSCLMG00005020597.1"/>
</dbReference>
<keyword evidence="10 14" id="KW-0675">Receptor</keyword>
<accession>A0A8C3ANV8</accession>
<comment type="subcellular location">
    <subcellularLocation>
        <location evidence="1">Cell membrane</location>
        <topology evidence="1">Multi-pass membrane protein</topology>
    </subcellularLocation>
</comment>
<dbReference type="GO" id="GO:0007189">
    <property type="term" value="P:adenylate cyclase-activating G protein-coupled receptor signaling pathway"/>
    <property type="evidence" value="ECO:0007669"/>
    <property type="project" value="TreeGrafter"/>
</dbReference>
<comment type="similarity">
    <text evidence="14">Belongs to the G-protein coupled receptor 1 family.</text>
</comment>
<dbReference type="PRINTS" id="PR00237">
    <property type="entry name" value="GPCRRHODOPSN"/>
</dbReference>
<dbReference type="GO" id="GO:0004957">
    <property type="term" value="F:prostaglandin E receptor activity"/>
    <property type="evidence" value="ECO:0007669"/>
    <property type="project" value="TreeGrafter"/>
</dbReference>
<keyword evidence="6 16" id="KW-1133">Transmembrane helix</keyword>
<keyword evidence="19" id="KW-1185">Reference proteome</keyword>
<evidence type="ECO:0000259" key="17">
    <source>
        <dbReference type="PROSITE" id="PS50262"/>
    </source>
</evidence>
<evidence type="ECO:0000256" key="11">
    <source>
        <dbReference type="ARBA" id="ARBA00023180"/>
    </source>
</evidence>
<dbReference type="GO" id="GO:0006954">
    <property type="term" value="P:inflammatory response"/>
    <property type="evidence" value="ECO:0007669"/>
    <property type="project" value="TreeGrafter"/>
</dbReference>
<evidence type="ECO:0000256" key="4">
    <source>
        <dbReference type="ARBA" id="ARBA00022553"/>
    </source>
</evidence>
<dbReference type="PANTHER" id="PTHR11866:SF33">
    <property type="entry name" value="THROMBOXANE A2 RECEPTOR"/>
    <property type="match status" value="1"/>
</dbReference>
<dbReference type="FunFam" id="1.20.1070.10:FF:000163">
    <property type="entry name" value="Thromboxane A2 receptor"/>
    <property type="match status" value="1"/>
</dbReference>
<evidence type="ECO:0000256" key="12">
    <source>
        <dbReference type="ARBA" id="ARBA00023224"/>
    </source>
</evidence>
<evidence type="ECO:0000256" key="13">
    <source>
        <dbReference type="ARBA" id="ARBA00029815"/>
    </source>
</evidence>
<dbReference type="GO" id="GO:0007204">
    <property type="term" value="P:positive regulation of cytosolic calcium ion concentration"/>
    <property type="evidence" value="ECO:0007669"/>
    <property type="project" value="TreeGrafter"/>
</dbReference>
<evidence type="ECO:0000256" key="1">
    <source>
        <dbReference type="ARBA" id="ARBA00004651"/>
    </source>
</evidence>
<dbReference type="Gene3D" id="1.20.1070.10">
    <property type="entry name" value="Rhodopsin 7-helix transmembrane proteins"/>
    <property type="match status" value="1"/>
</dbReference>
<dbReference type="InterPro" id="IPR001105">
    <property type="entry name" value="Thbox_rcpt"/>
</dbReference>
<protein>
    <recommendedName>
        <fullName evidence="2">Thromboxane A2 receptor</fullName>
    </recommendedName>
    <alternativeName>
        <fullName evidence="13">Prostanoid TP receptor</fullName>
    </alternativeName>
</protein>
<keyword evidence="11" id="KW-0325">Glycoprotein</keyword>
<dbReference type="GeneTree" id="ENSGT01030000234559"/>
<feature type="transmembrane region" description="Helical" evidence="16">
    <location>
        <begin position="83"/>
        <end position="110"/>
    </location>
</feature>
<dbReference type="PANTHER" id="PTHR11866">
    <property type="entry name" value="G-PROTEIN COUPLED RECEPTOR FAMILY 1 MEMBER"/>
    <property type="match status" value="1"/>
</dbReference>
<proteinExistence type="inferred from homology"/>
<evidence type="ECO:0000256" key="7">
    <source>
        <dbReference type="ARBA" id="ARBA00023040"/>
    </source>
</evidence>
<sequence length="387" mass="42799">MRTPSILMTSFSTSSTPSTLHQNLRMNSSEQPSPWPNNSTWPPVKSSSLGMSCFTMIFGAISNLTALGILAKSRVRFRRQSKAPFLLLTVALLLADLAGHVIPGAFALYLHIDQRYRIQAEKPTKEFCQIFGASMVFFGLCSLLLGCAMAVERCVAITKPFFHAAMVTLGHVWRVVLLLSSLALVLAVLPLFDVGTYTTQSPGTWCFLPIHDPQSTADTNLALAFSCLGLTALTFSLLCNILSGLALLQARLKSHSVNAKSSARSTRRTSSTSSSLFCSLDVEMMAQLAVITVVSCVCWSPFLIHILVMQFNERTSTHEKDGFILLSLRMASWNQILDPWVYILLRKAVLFRLCYFVKIGPVQKHRGKLSVCNDHVARGLFISWTKK</sequence>
<dbReference type="GO" id="GO:0005886">
    <property type="term" value="C:plasma membrane"/>
    <property type="evidence" value="ECO:0007669"/>
    <property type="project" value="UniProtKB-SubCell"/>
</dbReference>
<reference evidence="18" key="1">
    <citation type="submission" date="2025-08" db="UniProtKB">
        <authorList>
            <consortium name="Ensembl"/>
        </authorList>
    </citation>
    <scope>IDENTIFICATION</scope>
</reference>
<evidence type="ECO:0000256" key="14">
    <source>
        <dbReference type="RuleBase" id="RU000688"/>
    </source>
</evidence>
<dbReference type="InterPro" id="IPR000276">
    <property type="entry name" value="GPCR_Rhodpsn"/>
</dbReference>
<gene>
    <name evidence="18" type="primary">ptger1c</name>
</gene>
<dbReference type="PRINTS" id="PR01788">
    <property type="entry name" value="PROSTANOIDR"/>
</dbReference>
<evidence type="ECO:0000313" key="18">
    <source>
        <dbReference type="Ensembl" id="ENSCLMP00005044597.1"/>
    </source>
</evidence>
<keyword evidence="7 14" id="KW-0297">G-protein coupled receptor</keyword>
<feature type="compositionally biased region" description="Low complexity" evidence="15">
    <location>
        <begin position="9"/>
        <end position="19"/>
    </location>
</feature>
<evidence type="ECO:0000313" key="19">
    <source>
        <dbReference type="Proteomes" id="UP000694565"/>
    </source>
</evidence>
<dbReference type="GO" id="GO:0004958">
    <property type="term" value="F:prostaglandin F receptor activity"/>
    <property type="evidence" value="ECO:0007669"/>
    <property type="project" value="Ensembl"/>
</dbReference>
<dbReference type="GO" id="GO:0004960">
    <property type="term" value="F:thromboxane receptor activity"/>
    <property type="evidence" value="ECO:0007669"/>
    <property type="project" value="InterPro"/>
</dbReference>
<evidence type="ECO:0000256" key="16">
    <source>
        <dbReference type="SAM" id="Phobius"/>
    </source>
</evidence>
<feature type="transmembrane region" description="Helical" evidence="16">
    <location>
        <begin position="221"/>
        <end position="248"/>
    </location>
</feature>
<keyword evidence="9" id="KW-1015">Disulfide bond</keyword>
<organism evidence="18 19">
    <name type="scientific">Cyclopterus lumpus</name>
    <name type="common">Lumpsucker</name>
    <dbReference type="NCBI Taxonomy" id="8103"/>
    <lineage>
        <taxon>Eukaryota</taxon>
        <taxon>Metazoa</taxon>
        <taxon>Chordata</taxon>
        <taxon>Craniata</taxon>
        <taxon>Vertebrata</taxon>
        <taxon>Euteleostomi</taxon>
        <taxon>Actinopterygii</taxon>
        <taxon>Neopterygii</taxon>
        <taxon>Teleostei</taxon>
        <taxon>Neoteleostei</taxon>
        <taxon>Acanthomorphata</taxon>
        <taxon>Eupercaria</taxon>
        <taxon>Perciformes</taxon>
        <taxon>Cottioidei</taxon>
        <taxon>Cottales</taxon>
        <taxon>Cyclopteridae</taxon>
        <taxon>Cyclopterus</taxon>
    </lineage>
</organism>
<dbReference type="PROSITE" id="PS50262">
    <property type="entry name" value="G_PROTEIN_RECEP_F1_2"/>
    <property type="match status" value="1"/>
</dbReference>
<feature type="region of interest" description="Disordered" evidence="15">
    <location>
        <begin position="1"/>
        <end position="40"/>
    </location>
</feature>
<dbReference type="AlphaFoldDB" id="A0A8C3ANV8"/>
<dbReference type="Pfam" id="PF00001">
    <property type="entry name" value="7tm_1"/>
    <property type="match status" value="1"/>
</dbReference>
<dbReference type="InterPro" id="IPR017452">
    <property type="entry name" value="GPCR_Rhodpsn_7TM"/>
</dbReference>
<reference evidence="18" key="2">
    <citation type="submission" date="2025-09" db="UniProtKB">
        <authorList>
            <consortium name="Ensembl"/>
        </authorList>
    </citation>
    <scope>IDENTIFICATION</scope>
</reference>
<evidence type="ECO:0000256" key="6">
    <source>
        <dbReference type="ARBA" id="ARBA00022989"/>
    </source>
</evidence>
<evidence type="ECO:0000256" key="10">
    <source>
        <dbReference type="ARBA" id="ARBA00023170"/>
    </source>
</evidence>
<feature type="transmembrane region" description="Helical" evidence="16">
    <location>
        <begin position="323"/>
        <end position="345"/>
    </location>
</feature>
<evidence type="ECO:0000256" key="3">
    <source>
        <dbReference type="ARBA" id="ARBA00022475"/>
    </source>
</evidence>
<dbReference type="Proteomes" id="UP000694565">
    <property type="component" value="Unplaced"/>
</dbReference>
<dbReference type="InterPro" id="IPR008365">
    <property type="entry name" value="Prostanoid_rcpt"/>
</dbReference>
<keyword evidence="4" id="KW-0597">Phosphoprotein</keyword>
<feature type="transmembrane region" description="Helical" evidence="16">
    <location>
        <begin position="130"/>
        <end position="151"/>
    </location>
</feature>
<feature type="transmembrane region" description="Helical" evidence="16">
    <location>
        <begin position="172"/>
        <end position="192"/>
    </location>
</feature>
<keyword evidence="8 16" id="KW-0472">Membrane</keyword>
<evidence type="ECO:0000256" key="15">
    <source>
        <dbReference type="SAM" id="MobiDB-lite"/>
    </source>
</evidence>
<feature type="domain" description="G-protein coupled receptors family 1 profile" evidence="17">
    <location>
        <begin position="62"/>
        <end position="342"/>
    </location>
</feature>